<name>A0A1I4ZHI2_9FLAO</name>
<proteinExistence type="predicted"/>
<feature type="transmembrane region" description="Helical" evidence="1">
    <location>
        <begin position="39"/>
        <end position="57"/>
    </location>
</feature>
<dbReference type="Proteomes" id="UP000198705">
    <property type="component" value="Unassembled WGS sequence"/>
</dbReference>
<evidence type="ECO:0000313" key="3">
    <source>
        <dbReference type="Proteomes" id="UP000198705"/>
    </source>
</evidence>
<evidence type="ECO:0000313" key="2">
    <source>
        <dbReference type="EMBL" id="SFN49658.1"/>
    </source>
</evidence>
<protein>
    <submittedName>
        <fullName evidence="2">Uncharacterized protein</fullName>
    </submittedName>
</protein>
<keyword evidence="3" id="KW-1185">Reference proteome</keyword>
<dbReference type="AlphaFoldDB" id="A0A1I4ZHI2"/>
<keyword evidence="1" id="KW-0472">Membrane</keyword>
<dbReference type="RefSeq" id="WP_092206353.1">
    <property type="nucleotide sequence ID" value="NZ_FOVN01000001.1"/>
</dbReference>
<accession>A0A1I4ZHI2</accession>
<keyword evidence="1" id="KW-1133">Transmembrane helix</keyword>
<dbReference type="STRING" id="649333.SAMN04487989_101829"/>
<reference evidence="3" key="1">
    <citation type="submission" date="2016-10" db="EMBL/GenBank/DDBJ databases">
        <authorList>
            <person name="Varghese N."/>
            <person name="Submissions S."/>
        </authorList>
    </citation>
    <scope>NUCLEOTIDE SEQUENCE [LARGE SCALE GENOMIC DNA]</scope>
    <source>
        <strain evidence="3">DSM 23925</strain>
    </source>
</reference>
<gene>
    <name evidence="2" type="ORF">SAMN04487989_101829</name>
</gene>
<feature type="transmembrane region" description="Helical" evidence="1">
    <location>
        <begin position="12"/>
        <end position="33"/>
    </location>
</feature>
<dbReference type="OrthoDB" id="1452529at2"/>
<dbReference type="EMBL" id="FOVN01000001">
    <property type="protein sequence ID" value="SFN49658.1"/>
    <property type="molecule type" value="Genomic_DNA"/>
</dbReference>
<organism evidence="2 3">
    <name type="scientific">Bizionia echini</name>
    <dbReference type="NCBI Taxonomy" id="649333"/>
    <lineage>
        <taxon>Bacteria</taxon>
        <taxon>Pseudomonadati</taxon>
        <taxon>Bacteroidota</taxon>
        <taxon>Flavobacteriia</taxon>
        <taxon>Flavobacteriales</taxon>
        <taxon>Flavobacteriaceae</taxon>
        <taxon>Bizionia</taxon>
    </lineage>
</organism>
<keyword evidence="1" id="KW-0812">Transmembrane</keyword>
<evidence type="ECO:0000256" key="1">
    <source>
        <dbReference type="SAM" id="Phobius"/>
    </source>
</evidence>
<sequence>MNNLIIKYKNRRLYVNLIIGLVWIILGILTSWAAEYSRWSNYFYIIIGVIYLGIYVWEFKNQYLTITDSFIKNNSLFGKKILLQDIIQVKKIFGDYVLKTKHKEFSINMNMVHDHSKAELVTFINSIKLPEEEEIR</sequence>